<dbReference type="PRINTS" id="PR00368">
    <property type="entry name" value="FADPNR"/>
</dbReference>
<dbReference type="Proteomes" id="UP000011124">
    <property type="component" value="Chromosome"/>
</dbReference>
<proteinExistence type="predicted"/>
<feature type="domain" description="Thioredoxin-like fold" evidence="5">
    <location>
        <begin position="471"/>
        <end position="533"/>
    </location>
</feature>
<evidence type="ECO:0000313" key="9">
    <source>
        <dbReference type="Proteomes" id="UP000011124"/>
    </source>
</evidence>
<dbReference type="InterPro" id="IPR036249">
    <property type="entry name" value="Thioredoxin-like_sf"/>
</dbReference>
<dbReference type="eggNOG" id="COG0492">
    <property type="taxonomic scope" value="Bacteria"/>
</dbReference>
<dbReference type="HOGENOM" id="CLU_031864_5_4_9"/>
<dbReference type="InterPro" id="IPR036188">
    <property type="entry name" value="FAD/NAD-bd_sf"/>
</dbReference>
<dbReference type="EMBL" id="CP002637">
    <property type="protein sequence ID" value="AEC01003.1"/>
    <property type="molecule type" value="Genomic_DNA"/>
</dbReference>
<dbReference type="EC" id="1.8.1.9" evidence="6"/>
<dbReference type="eggNOG" id="COG3634">
    <property type="taxonomic scope" value="Bacteria"/>
</dbReference>
<gene>
    <name evidence="6" type="ordered locus">Selsp_2056</name>
    <name evidence="7" type="ORF">SELSPUOL_02580</name>
</gene>
<dbReference type="Pfam" id="PF13192">
    <property type="entry name" value="Thioredoxin_3"/>
    <property type="match status" value="1"/>
</dbReference>
<evidence type="ECO:0000256" key="3">
    <source>
        <dbReference type="SAM" id="MobiDB-lite"/>
    </source>
</evidence>
<dbReference type="InterPro" id="IPR023753">
    <property type="entry name" value="FAD/NAD-binding_dom"/>
</dbReference>
<feature type="compositionally biased region" description="Basic and acidic residues" evidence="3">
    <location>
        <begin position="333"/>
        <end position="342"/>
    </location>
</feature>
<dbReference type="AlphaFoldDB" id="C9LYL9"/>
<dbReference type="InterPro" id="IPR012336">
    <property type="entry name" value="Thioredoxin-like_fold"/>
</dbReference>
<feature type="region of interest" description="Disordered" evidence="3">
    <location>
        <begin position="332"/>
        <end position="353"/>
    </location>
</feature>
<dbReference type="OrthoDB" id="9806179at2"/>
<dbReference type="PANTHER" id="PTHR48105">
    <property type="entry name" value="THIOREDOXIN REDUCTASE 1-RELATED-RELATED"/>
    <property type="match status" value="1"/>
</dbReference>
<dbReference type="PROSITE" id="PS51354">
    <property type="entry name" value="GLUTAREDOXIN_2"/>
    <property type="match status" value="1"/>
</dbReference>
<evidence type="ECO:0000313" key="8">
    <source>
        <dbReference type="Proteomes" id="UP000003505"/>
    </source>
</evidence>
<reference evidence="6 9" key="2">
    <citation type="submission" date="2011-04" db="EMBL/GenBank/DDBJ databases">
        <title>The complete genome of Selenomonas sputigena DSM 20758.</title>
        <authorList>
            <consortium name="US DOE Joint Genome Institute (JGI-PGF)"/>
            <person name="Lucas S."/>
            <person name="Copeland A."/>
            <person name="Lapidus A."/>
            <person name="Bruce D."/>
            <person name="Goodwin L."/>
            <person name="Pitluck S."/>
            <person name="Peters L."/>
            <person name="Kyrpides N."/>
            <person name="Mavromatis K."/>
            <person name="Ivanova N."/>
            <person name="Ovchinnikova G."/>
            <person name="Teshima H."/>
            <person name="Detter J.C."/>
            <person name="Tapia R."/>
            <person name="Han C."/>
            <person name="Land M."/>
            <person name="Hauser L."/>
            <person name="Markowitz V."/>
            <person name="Cheng J.-F."/>
            <person name="Hugenholtz P."/>
            <person name="Woyke T."/>
            <person name="Wu D."/>
            <person name="Gronow S."/>
            <person name="Wellnitz S."/>
            <person name="Schneider S."/>
            <person name="Klenk H.-P."/>
            <person name="Eisen J.A."/>
        </authorList>
    </citation>
    <scope>NUCLEOTIDE SEQUENCE [LARGE SCALE GENOMIC DNA]</scope>
    <source>
        <strain evidence="6">ATCC 35185</strain>
        <strain evidence="9">ATCC 35185 / DSM 20758 / VPI D19B-28</strain>
    </source>
</reference>
<dbReference type="GO" id="GO:0004791">
    <property type="term" value="F:thioredoxin-disulfide reductase (NADPH) activity"/>
    <property type="evidence" value="ECO:0007669"/>
    <property type="project" value="UniProtKB-EC"/>
</dbReference>
<dbReference type="KEGG" id="ssg:Selsp_2056"/>
<name>C9LYL9_SELS3</name>
<evidence type="ECO:0000313" key="7">
    <source>
        <dbReference type="EMBL" id="EEX76085.1"/>
    </source>
</evidence>
<evidence type="ECO:0000313" key="6">
    <source>
        <dbReference type="EMBL" id="AEC01003.1"/>
    </source>
</evidence>
<dbReference type="Pfam" id="PF07992">
    <property type="entry name" value="Pyr_redox_2"/>
    <property type="match status" value="1"/>
</dbReference>
<dbReference type="SUPFAM" id="SSF52833">
    <property type="entry name" value="Thioredoxin-like"/>
    <property type="match status" value="2"/>
</dbReference>
<reference evidence="7 8" key="1">
    <citation type="submission" date="2009-09" db="EMBL/GenBank/DDBJ databases">
        <authorList>
            <person name="Weinstock G."/>
            <person name="Sodergren E."/>
            <person name="Clifton S."/>
            <person name="Fulton L."/>
            <person name="Fulton B."/>
            <person name="Courtney L."/>
            <person name="Fronick C."/>
            <person name="Harrison M."/>
            <person name="Strong C."/>
            <person name="Farmer C."/>
            <person name="Delahaunty K."/>
            <person name="Markovic C."/>
            <person name="Hall O."/>
            <person name="Minx P."/>
            <person name="Tomlinson C."/>
            <person name="Mitreva M."/>
            <person name="Nelson J."/>
            <person name="Hou S."/>
            <person name="Wollam A."/>
            <person name="Pepin K.H."/>
            <person name="Johnson M."/>
            <person name="Bhonagiri V."/>
            <person name="Nash W.E."/>
            <person name="Warren W."/>
            <person name="Chinwalla A."/>
            <person name="Mardis E.R."/>
            <person name="Wilson R.K."/>
        </authorList>
    </citation>
    <scope>NUCLEOTIDE SEQUENCE [LARGE SCALE GENOMIC DNA]</scope>
    <source>
        <strain evidence="7">ATCC 35185</strain>
        <strain evidence="8">ATCC 35185 / DSM 20758 / VPI D19B-28</strain>
    </source>
</reference>
<dbReference type="RefSeq" id="WP_006193945.1">
    <property type="nucleotide sequence ID" value="NC_015437.1"/>
</dbReference>
<keyword evidence="2 6" id="KW-0560">Oxidoreductase</keyword>
<dbReference type="PRINTS" id="PR00469">
    <property type="entry name" value="PNDRDTASEII"/>
</dbReference>
<evidence type="ECO:0000256" key="2">
    <source>
        <dbReference type="ARBA" id="ARBA00023002"/>
    </source>
</evidence>
<keyword evidence="1" id="KW-0285">Flavoprotein</keyword>
<dbReference type="InterPro" id="IPR044142">
    <property type="entry name" value="AhpF_NTD_N"/>
</dbReference>
<sequence>MAAEKNELYDAVVIGGGPAGLTAALYLARACCRVLVVEKETFGGQIALTAEVVNYPGSDPTSGADLTAKMHRQAEGFGAEFLLAEVNSLEKKGDTWHVHTSRGDYETFTVLLATGAHPRQIGFAGEKEFRGHGVAYCATCDGEFFTGKDVFVIGGGFAAAEESVFLTKYAKHVTILVREEDFTCAPATAQPARDNEKISIHFQSEVESVEGDALPRKLTWKNLATGERTVFTPEGGDSFGVFVFAGYQPSTDLVKGLAELDEHGYIVTDRQQRTTVEGLYAAGDVCIKPLRQVVTATGDGALAATEMEKYAMKMEEKTGRKTNHKVCRAAQHTAKDTGKDTGKGAATASTSGPFTADMKKQLMTVFDRMERPLHLEVALSDDPRSSELLDFMTQLAEMTDKLSVEITGGMGVPNVRIYNADGSWAGLAFHGVPGGHEFTSFVLGLYNASSAGQKVADEDLARIEKIKEDHHITIMVSLSCTMCPELVTSAQRIATLNPHVKTDVYDLSLFPEIKEQYNIMSVPCFFIDDDAKFHFGKKNISQLLDLLEQEEANA</sequence>
<evidence type="ECO:0000259" key="4">
    <source>
        <dbReference type="Pfam" id="PF07992"/>
    </source>
</evidence>
<dbReference type="EMBL" id="ACKP02000054">
    <property type="protein sequence ID" value="EEX76085.1"/>
    <property type="molecule type" value="Genomic_DNA"/>
</dbReference>
<dbReference type="Proteomes" id="UP000003505">
    <property type="component" value="Unassembled WGS sequence"/>
</dbReference>
<keyword evidence="9" id="KW-1185">Reference proteome</keyword>
<dbReference type="SUPFAM" id="SSF51905">
    <property type="entry name" value="FAD/NAD(P)-binding domain"/>
    <property type="match status" value="1"/>
</dbReference>
<dbReference type="Gene3D" id="3.50.50.60">
    <property type="entry name" value="FAD/NAD(P)-binding domain"/>
    <property type="match status" value="2"/>
</dbReference>
<evidence type="ECO:0000256" key="1">
    <source>
        <dbReference type="ARBA" id="ARBA00022630"/>
    </source>
</evidence>
<dbReference type="STRING" id="546271.Selsp_2056"/>
<dbReference type="CDD" id="cd02974">
    <property type="entry name" value="AhpF_NTD_N"/>
    <property type="match status" value="1"/>
</dbReference>
<dbReference type="InterPro" id="IPR050097">
    <property type="entry name" value="Ferredoxin-NADP_redctase_2"/>
</dbReference>
<protein>
    <submittedName>
        <fullName evidence="6 7">Alkyl hydroperoxide reductase F subunit</fullName>
        <ecNumber evidence="6">1.8.1.9</ecNumber>
    </submittedName>
</protein>
<feature type="domain" description="FAD/NAD(P)-binding" evidence="4">
    <location>
        <begin position="9"/>
        <end position="300"/>
    </location>
</feature>
<evidence type="ECO:0000259" key="5">
    <source>
        <dbReference type="Pfam" id="PF13192"/>
    </source>
</evidence>
<organism evidence="7 8">
    <name type="scientific">Selenomonas sputigena (strain ATCC 35185 / DSM 20758 / CCUG 44933 / VPI D19B-28)</name>
    <dbReference type="NCBI Taxonomy" id="546271"/>
    <lineage>
        <taxon>Bacteria</taxon>
        <taxon>Bacillati</taxon>
        <taxon>Bacillota</taxon>
        <taxon>Negativicutes</taxon>
        <taxon>Selenomonadales</taxon>
        <taxon>Selenomonadaceae</taxon>
        <taxon>Selenomonas</taxon>
    </lineage>
</organism>
<dbReference type="Gene3D" id="3.40.30.80">
    <property type="match status" value="1"/>
</dbReference>
<accession>C9LYL9</accession>